<evidence type="ECO:0000256" key="2">
    <source>
        <dbReference type="ARBA" id="ARBA00022603"/>
    </source>
</evidence>
<sequence length="277" mass="31330">MRSTERFSGRSKTYSRHRPSYPPQLIAYLKLNVGWSGHERLADIGAGTGIFTDLLLEQGYNVVAVEPNNDMRQELLARLGQQYNADEQSNEPKSNKQEHNEPKHNERGQLTVVAGAAEATGLAAASVDGIVCAQSFHWFDAELARTEFARVLVPQGKVALLWNQRDLEASPFMKAYDALFMKYGEQYSQVKHKQMSVLTLAPFYGGKQPTLASFAYEQRLDLDGLLGRIFSSSFSLTEQDSRYDAFIRDIHELIARYEQAGEVMMIYRTDVYWGSLN</sequence>
<accession>A0A919YLZ0</accession>
<feature type="compositionally biased region" description="Basic and acidic residues" evidence="4">
    <location>
        <begin position="93"/>
        <end position="105"/>
    </location>
</feature>
<feature type="region of interest" description="Disordered" evidence="4">
    <location>
        <begin position="84"/>
        <end position="105"/>
    </location>
</feature>
<dbReference type="PANTHER" id="PTHR44942:SF4">
    <property type="entry name" value="METHYLTRANSFERASE TYPE 11 DOMAIN-CONTAINING PROTEIN"/>
    <property type="match status" value="1"/>
</dbReference>
<keyword evidence="2 6" id="KW-0489">Methyltransferase</keyword>
<gene>
    <name evidence="6" type="ORF">J40TS1_25190</name>
</gene>
<dbReference type="SUPFAM" id="SSF53335">
    <property type="entry name" value="S-adenosyl-L-methionine-dependent methyltransferases"/>
    <property type="match status" value="1"/>
</dbReference>
<dbReference type="Pfam" id="PF08241">
    <property type="entry name" value="Methyltransf_11"/>
    <property type="match status" value="1"/>
</dbReference>
<evidence type="ECO:0000313" key="6">
    <source>
        <dbReference type="EMBL" id="GIP16877.1"/>
    </source>
</evidence>
<evidence type="ECO:0000256" key="3">
    <source>
        <dbReference type="ARBA" id="ARBA00022679"/>
    </source>
</evidence>
<evidence type="ECO:0000256" key="1">
    <source>
        <dbReference type="ARBA" id="ARBA00008361"/>
    </source>
</evidence>
<evidence type="ECO:0000259" key="5">
    <source>
        <dbReference type="Pfam" id="PF08241"/>
    </source>
</evidence>
<protein>
    <submittedName>
        <fullName evidence="6">Methyltransferase</fullName>
    </submittedName>
</protein>
<reference evidence="6" key="1">
    <citation type="submission" date="2021-03" db="EMBL/GenBank/DDBJ databases">
        <title>Antimicrobial resistance genes in bacteria isolated from Japanese honey, and their potential for conferring macrolide and lincosamide resistance in the American foulbrood pathogen Paenibacillus larvae.</title>
        <authorList>
            <person name="Okamoto M."/>
            <person name="Kumagai M."/>
            <person name="Kanamori H."/>
            <person name="Takamatsu D."/>
        </authorList>
    </citation>
    <scope>NUCLEOTIDE SEQUENCE</scope>
    <source>
        <strain evidence="6">J40TS1</strain>
    </source>
</reference>
<comment type="similarity">
    <text evidence="1">Belongs to the methyltransferase superfamily.</text>
</comment>
<dbReference type="EMBL" id="BOSE01000004">
    <property type="protein sequence ID" value="GIP16877.1"/>
    <property type="molecule type" value="Genomic_DNA"/>
</dbReference>
<dbReference type="Gene3D" id="3.40.50.150">
    <property type="entry name" value="Vaccinia Virus protein VP39"/>
    <property type="match status" value="1"/>
</dbReference>
<dbReference type="AlphaFoldDB" id="A0A919YLZ0"/>
<comment type="caution">
    <text evidence="6">The sequence shown here is derived from an EMBL/GenBank/DDBJ whole genome shotgun (WGS) entry which is preliminary data.</text>
</comment>
<dbReference type="GO" id="GO:0008757">
    <property type="term" value="F:S-adenosylmethionine-dependent methyltransferase activity"/>
    <property type="evidence" value="ECO:0007669"/>
    <property type="project" value="InterPro"/>
</dbReference>
<dbReference type="InterPro" id="IPR013216">
    <property type="entry name" value="Methyltransf_11"/>
</dbReference>
<dbReference type="CDD" id="cd02440">
    <property type="entry name" value="AdoMet_MTases"/>
    <property type="match status" value="1"/>
</dbReference>
<evidence type="ECO:0000256" key="4">
    <source>
        <dbReference type="SAM" id="MobiDB-lite"/>
    </source>
</evidence>
<dbReference type="RefSeq" id="WP_213515544.1">
    <property type="nucleotide sequence ID" value="NZ_BOSE01000004.1"/>
</dbReference>
<keyword evidence="3" id="KW-0808">Transferase</keyword>
<dbReference type="Proteomes" id="UP000683139">
    <property type="component" value="Unassembled WGS sequence"/>
</dbReference>
<name>A0A919YLZ0_9BACL</name>
<dbReference type="PANTHER" id="PTHR44942">
    <property type="entry name" value="METHYLTRANSF_11 DOMAIN-CONTAINING PROTEIN"/>
    <property type="match status" value="1"/>
</dbReference>
<evidence type="ECO:0000313" key="7">
    <source>
        <dbReference type="Proteomes" id="UP000683139"/>
    </source>
</evidence>
<feature type="domain" description="Methyltransferase type 11" evidence="5">
    <location>
        <begin position="43"/>
        <end position="159"/>
    </location>
</feature>
<proteinExistence type="inferred from homology"/>
<dbReference type="InterPro" id="IPR029063">
    <property type="entry name" value="SAM-dependent_MTases_sf"/>
</dbReference>
<dbReference type="GO" id="GO:0032259">
    <property type="term" value="P:methylation"/>
    <property type="evidence" value="ECO:0007669"/>
    <property type="project" value="UniProtKB-KW"/>
</dbReference>
<dbReference type="InterPro" id="IPR051052">
    <property type="entry name" value="Diverse_substrate_MTase"/>
</dbReference>
<organism evidence="6 7">
    <name type="scientific">Paenibacillus montaniterrae</name>
    <dbReference type="NCBI Taxonomy" id="429341"/>
    <lineage>
        <taxon>Bacteria</taxon>
        <taxon>Bacillati</taxon>
        <taxon>Bacillota</taxon>
        <taxon>Bacilli</taxon>
        <taxon>Bacillales</taxon>
        <taxon>Paenibacillaceae</taxon>
        <taxon>Paenibacillus</taxon>
    </lineage>
</organism>
<keyword evidence="7" id="KW-1185">Reference proteome</keyword>